<dbReference type="AlphaFoldDB" id="A0A7C8GR31"/>
<gene>
    <name evidence="2" type="ORF">F9U64_18320</name>
</gene>
<feature type="transmembrane region" description="Helical" evidence="1">
    <location>
        <begin position="17"/>
        <end position="36"/>
    </location>
</feature>
<protein>
    <submittedName>
        <fullName evidence="2">DUF4083 domain-containing protein</fullName>
    </submittedName>
</protein>
<reference evidence="2 3" key="1">
    <citation type="submission" date="2019-10" db="EMBL/GenBank/DDBJ databases">
        <title>Gracilibacillus sp. nov. isolated from rice seeds.</title>
        <authorList>
            <person name="He S."/>
        </authorList>
    </citation>
    <scope>NUCLEOTIDE SEQUENCE [LARGE SCALE GENOMIC DNA]</scope>
    <source>
        <strain evidence="2 3">TD8</strain>
    </source>
</reference>
<sequence length="63" mass="7503">MFQTLFASISGFRIGDMLFAFFIFLAFILSITELIITFRRKSKREQLERIENKLDQVLKEKGR</sequence>
<name>A0A7C8GR31_9BACI</name>
<evidence type="ECO:0000256" key="1">
    <source>
        <dbReference type="SAM" id="Phobius"/>
    </source>
</evidence>
<dbReference type="RefSeq" id="WP_153406338.1">
    <property type="nucleotide sequence ID" value="NZ_ML762444.1"/>
</dbReference>
<keyword evidence="1" id="KW-0812">Transmembrane</keyword>
<evidence type="ECO:0000313" key="2">
    <source>
        <dbReference type="EMBL" id="KAB8127153.1"/>
    </source>
</evidence>
<evidence type="ECO:0000313" key="3">
    <source>
        <dbReference type="Proteomes" id="UP000480246"/>
    </source>
</evidence>
<keyword evidence="3" id="KW-1185">Reference proteome</keyword>
<dbReference type="Proteomes" id="UP000480246">
    <property type="component" value="Unassembled WGS sequence"/>
</dbReference>
<accession>A0A7C8GR31</accession>
<keyword evidence="1" id="KW-1133">Transmembrane helix</keyword>
<proteinExistence type="predicted"/>
<comment type="caution">
    <text evidence="2">The sequence shown here is derived from an EMBL/GenBank/DDBJ whole genome shotgun (WGS) entry which is preliminary data.</text>
</comment>
<keyword evidence="1" id="KW-0472">Membrane</keyword>
<organism evidence="2 3">
    <name type="scientific">Gracilibacillus oryzae</name>
    <dbReference type="NCBI Taxonomy" id="1672701"/>
    <lineage>
        <taxon>Bacteria</taxon>
        <taxon>Bacillati</taxon>
        <taxon>Bacillota</taxon>
        <taxon>Bacilli</taxon>
        <taxon>Bacillales</taxon>
        <taxon>Bacillaceae</taxon>
        <taxon>Gracilibacillus</taxon>
    </lineage>
</organism>
<dbReference type="EMBL" id="WEID01000095">
    <property type="protein sequence ID" value="KAB8127153.1"/>
    <property type="molecule type" value="Genomic_DNA"/>
</dbReference>